<dbReference type="Proteomes" id="UP001206788">
    <property type="component" value="Unassembled WGS sequence"/>
</dbReference>
<evidence type="ECO:0000256" key="1">
    <source>
        <dbReference type="SAM" id="Phobius"/>
    </source>
</evidence>
<keyword evidence="1" id="KW-1133">Transmembrane helix</keyword>
<keyword evidence="1" id="KW-0472">Membrane</keyword>
<protein>
    <submittedName>
        <fullName evidence="3">Helix-turn-helix domain-containing protein</fullName>
    </submittedName>
</protein>
<name>A0ABT2G6H9_9BACT</name>
<dbReference type="SMART" id="SM00342">
    <property type="entry name" value="HTH_ARAC"/>
    <property type="match status" value="1"/>
</dbReference>
<evidence type="ECO:0000313" key="4">
    <source>
        <dbReference type="Proteomes" id="UP001206788"/>
    </source>
</evidence>
<evidence type="ECO:0000259" key="2">
    <source>
        <dbReference type="PROSITE" id="PS01124"/>
    </source>
</evidence>
<evidence type="ECO:0000313" key="3">
    <source>
        <dbReference type="EMBL" id="MCS5490858.1"/>
    </source>
</evidence>
<gene>
    <name evidence="3" type="ORF">NY014_10470</name>
</gene>
<dbReference type="InterPro" id="IPR018060">
    <property type="entry name" value="HTH_AraC"/>
</dbReference>
<keyword evidence="4" id="KW-1185">Reference proteome</keyword>
<proteinExistence type="predicted"/>
<dbReference type="PROSITE" id="PS01124">
    <property type="entry name" value="HTH_ARAC_FAMILY_2"/>
    <property type="match status" value="1"/>
</dbReference>
<dbReference type="EMBL" id="JANWGH010000002">
    <property type="protein sequence ID" value="MCS5490858.1"/>
    <property type="molecule type" value="Genomic_DNA"/>
</dbReference>
<dbReference type="RefSeq" id="WP_259414535.1">
    <property type="nucleotide sequence ID" value="NZ_JANWGH010000002.1"/>
</dbReference>
<organism evidence="3 4">
    <name type="scientific">Algoriphagus limi</name>
    <dbReference type="NCBI Taxonomy" id="2975273"/>
    <lineage>
        <taxon>Bacteria</taxon>
        <taxon>Pseudomonadati</taxon>
        <taxon>Bacteroidota</taxon>
        <taxon>Cytophagia</taxon>
        <taxon>Cytophagales</taxon>
        <taxon>Cyclobacteriaceae</taxon>
        <taxon>Algoriphagus</taxon>
    </lineage>
</organism>
<reference evidence="3 4" key="1">
    <citation type="submission" date="2022-08" db="EMBL/GenBank/DDBJ databases">
        <title>Algoriphagus sp. CAU 1643 isolated from mud.</title>
        <authorList>
            <person name="Kim W."/>
        </authorList>
    </citation>
    <scope>NUCLEOTIDE SEQUENCE [LARGE SCALE GENOMIC DNA]</scope>
    <source>
        <strain evidence="3 4">CAU 1643</strain>
    </source>
</reference>
<dbReference type="Gene3D" id="1.10.10.60">
    <property type="entry name" value="Homeodomain-like"/>
    <property type="match status" value="1"/>
</dbReference>
<accession>A0ABT2G6H9</accession>
<dbReference type="Gene3D" id="2.130.10.10">
    <property type="entry name" value="YVTN repeat-like/Quinoprotein amine dehydrogenase"/>
    <property type="match status" value="1"/>
</dbReference>
<keyword evidence="1" id="KW-0812">Transmembrane</keyword>
<feature type="domain" description="HTH araC/xylS-type" evidence="2">
    <location>
        <begin position="437"/>
        <end position="513"/>
    </location>
</feature>
<dbReference type="Pfam" id="PF12833">
    <property type="entry name" value="HTH_18"/>
    <property type="match status" value="1"/>
</dbReference>
<comment type="caution">
    <text evidence="3">The sequence shown here is derived from an EMBL/GenBank/DDBJ whole genome shotgun (WGS) entry which is preliminary data.</text>
</comment>
<feature type="transmembrane region" description="Helical" evidence="1">
    <location>
        <begin position="401"/>
        <end position="419"/>
    </location>
</feature>
<sequence>MGIAYPQDTLFVNRHLFQSPVQNVFEARETVFAKTTLALYQLDGDDWIPIEQDFSKPYVFYKGNFFESDFIPDSELFDISSIKELVPQRGQFIATSARIGSRFFIATGSDLFEYEIRDHYTRAYHNMSIRDIYMEDSLKVILTYSGIFVNDSIKLNYPKYSNGPLVKINSSYYLPWDEISLFIPPDSTLLIPNATNLFSGKARKIISWKGELYSLHTQAFSKVLPEFELQPIHQGLEYLDLEVFGEDLVFATSQGVCLKWDGAKVDTLAQIPSIINDIYQVGNRLIFSSDDGVYEINSDNLEPLQLTNTPNAVMTSLDDFNNLWIATENGLYVLIPDYKDPILIIPNVEFNREALLLNGEMLYVGAVDGLYQLNTYEIEKSYLPNLLNTLQVPISERKSTWLIGGALAVLGFLAGFILFRKKKKEELTEVRNGNKNEWNLEELEKRILSEKIQTVEGLASALDTNTVQLNRNFKKLGTTPGKFLKQIKLKQAKEMLREGKDLEEVAKSIGYSTKLIKTELNLD</sequence>
<dbReference type="InterPro" id="IPR015943">
    <property type="entry name" value="WD40/YVTN_repeat-like_dom_sf"/>
</dbReference>